<dbReference type="KEGG" id="trg:TRUGW13939_03422"/>
<organism evidence="2 3">
    <name type="scientific">Talaromyces rugulosus</name>
    <name type="common">Penicillium rugulosum</name>
    <dbReference type="NCBI Taxonomy" id="121627"/>
    <lineage>
        <taxon>Eukaryota</taxon>
        <taxon>Fungi</taxon>
        <taxon>Dikarya</taxon>
        <taxon>Ascomycota</taxon>
        <taxon>Pezizomycotina</taxon>
        <taxon>Eurotiomycetes</taxon>
        <taxon>Eurotiomycetidae</taxon>
        <taxon>Eurotiales</taxon>
        <taxon>Trichocomaceae</taxon>
        <taxon>Talaromyces</taxon>
        <taxon>Talaromyces sect. Islandici</taxon>
    </lineage>
</organism>
<feature type="chain" id="PRO_5028966195" evidence="1">
    <location>
        <begin position="18"/>
        <end position="308"/>
    </location>
</feature>
<evidence type="ECO:0000313" key="2">
    <source>
        <dbReference type="EMBL" id="QKX56321.1"/>
    </source>
</evidence>
<dbReference type="GeneID" id="55990927"/>
<dbReference type="RefSeq" id="XP_035342499.1">
    <property type="nucleotide sequence ID" value="XM_035486606.1"/>
</dbReference>
<proteinExistence type="predicted"/>
<dbReference type="Proteomes" id="UP000509510">
    <property type="component" value="Chromosome II"/>
</dbReference>
<dbReference type="EMBL" id="CP055899">
    <property type="protein sequence ID" value="QKX56321.1"/>
    <property type="molecule type" value="Genomic_DNA"/>
</dbReference>
<keyword evidence="3" id="KW-1185">Reference proteome</keyword>
<gene>
    <name evidence="2" type="ORF">TRUGW13939_03422</name>
</gene>
<evidence type="ECO:0000256" key="1">
    <source>
        <dbReference type="SAM" id="SignalP"/>
    </source>
</evidence>
<keyword evidence="1" id="KW-0732">Signal</keyword>
<accession>A0A7H8QS75</accession>
<evidence type="ECO:0000313" key="3">
    <source>
        <dbReference type="Proteomes" id="UP000509510"/>
    </source>
</evidence>
<sequence>MLAKTLLALSFAATVCSFTLPKGLPNGAYRAYYNDAGEEVHEPVVVNSSAPQALPKRSYSQSKRDTIQTWCGCAFPMNAGDTNIANQGLADQAASYPEVDPGMAYYTIQNTAVAFVCNVDDKTANIPQDVVSTGSWDVTQACGLFYAGTSRIQWPEALDYGYMNYFDNLDFCGAAEVAKEHSCCNPGSRTYASCPDNCCNGNCEFLYYDNSTIPIPGAAPLFYPGWVIYKDGQSMGGGQDCNGYPCTDENQFELKTELPSSFFLTAYSDGSGCPDRCDGQYESQTTLTGSIYRNGLSTECSCRIYFQC</sequence>
<feature type="signal peptide" evidence="1">
    <location>
        <begin position="1"/>
        <end position="17"/>
    </location>
</feature>
<protein>
    <submittedName>
        <fullName evidence="2">Uncharacterized protein</fullName>
    </submittedName>
</protein>
<reference evidence="3" key="1">
    <citation type="submission" date="2020-06" db="EMBL/GenBank/DDBJ databases">
        <title>A chromosome-scale genome assembly of Talaromyces rugulosus W13939.</title>
        <authorList>
            <person name="Wang B."/>
            <person name="Guo L."/>
            <person name="Ye K."/>
            <person name="Wang L."/>
        </authorList>
    </citation>
    <scope>NUCLEOTIDE SEQUENCE [LARGE SCALE GENOMIC DNA]</scope>
    <source>
        <strain evidence="3">W13939</strain>
    </source>
</reference>
<dbReference type="OrthoDB" id="5006988at2759"/>
<dbReference type="AlphaFoldDB" id="A0A7H8QS75"/>
<name>A0A7H8QS75_TALRU</name>